<evidence type="ECO:0000259" key="12">
    <source>
        <dbReference type="PROSITE" id="PS50113"/>
    </source>
</evidence>
<dbReference type="PROSITE" id="PS50109">
    <property type="entry name" value="HIS_KIN"/>
    <property type="match status" value="1"/>
</dbReference>
<keyword evidence="6 13" id="KW-0418">Kinase</keyword>
<dbReference type="EC" id="2.7.13.3" evidence="3"/>
<evidence type="ECO:0000256" key="4">
    <source>
        <dbReference type="ARBA" id="ARBA00022553"/>
    </source>
</evidence>
<dbReference type="CDD" id="cd17580">
    <property type="entry name" value="REC_2_DhkD-like"/>
    <property type="match status" value="1"/>
</dbReference>
<dbReference type="InterPro" id="IPR000014">
    <property type="entry name" value="PAS"/>
</dbReference>
<dbReference type="Pfam" id="PF00512">
    <property type="entry name" value="HisKA"/>
    <property type="match status" value="1"/>
</dbReference>
<evidence type="ECO:0000313" key="14">
    <source>
        <dbReference type="Proteomes" id="UP000229897"/>
    </source>
</evidence>
<dbReference type="InterPro" id="IPR001610">
    <property type="entry name" value="PAC"/>
</dbReference>
<dbReference type="SMART" id="SM00388">
    <property type="entry name" value="HisKA"/>
    <property type="match status" value="1"/>
</dbReference>
<comment type="subcellular location">
    <subcellularLocation>
        <location evidence="2">Cell inner membrane</location>
        <topology evidence="2">Multi-pass membrane protein</topology>
    </subcellularLocation>
</comment>
<dbReference type="GO" id="GO:0000155">
    <property type="term" value="F:phosphorelay sensor kinase activity"/>
    <property type="evidence" value="ECO:0007669"/>
    <property type="project" value="InterPro"/>
</dbReference>
<dbReference type="PROSITE" id="PS50110">
    <property type="entry name" value="RESPONSE_REGULATORY"/>
    <property type="match status" value="1"/>
</dbReference>
<dbReference type="PRINTS" id="PR00344">
    <property type="entry name" value="BCTRLSENSOR"/>
</dbReference>
<keyword evidence="14" id="KW-1185">Reference proteome</keyword>
<dbReference type="InterPro" id="IPR003661">
    <property type="entry name" value="HisK_dim/P_dom"/>
</dbReference>
<keyword evidence="5" id="KW-0808">Transferase</keyword>
<dbReference type="Pfam" id="PF02518">
    <property type="entry name" value="HATPase_c"/>
    <property type="match status" value="1"/>
</dbReference>
<dbReference type="Gene3D" id="3.30.450.20">
    <property type="entry name" value="PAS domain"/>
    <property type="match status" value="1"/>
</dbReference>
<dbReference type="Gene3D" id="3.30.450.40">
    <property type="match status" value="1"/>
</dbReference>
<evidence type="ECO:0000256" key="1">
    <source>
        <dbReference type="ARBA" id="ARBA00000085"/>
    </source>
</evidence>
<dbReference type="FunFam" id="3.30.450.20:FF:000099">
    <property type="entry name" value="Sensory box sensor histidine kinase"/>
    <property type="match status" value="1"/>
</dbReference>
<dbReference type="SUPFAM" id="SSF55781">
    <property type="entry name" value="GAF domain-like"/>
    <property type="match status" value="1"/>
</dbReference>
<dbReference type="Pfam" id="PF00072">
    <property type="entry name" value="Response_reg"/>
    <property type="match status" value="1"/>
</dbReference>
<dbReference type="FunFam" id="3.30.565.10:FF:000006">
    <property type="entry name" value="Sensor histidine kinase WalK"/>
    <property type="match status" value="1"/>
</dbReference>
<evidence type="ECO:0000256" key="5">
    <source>
        <dbReference type="ARBA" id="ARBA00022679"/>
    </source>
</evidence>
<dbReference type="SMART" id="SM00448">
    <property type="entry name" value="REC"/>
    <property type="match status" value="1"/>
</dbReference>
<dbReference type="SMART" id="SM00065">
    <property type="entry name" value="GAF"/>
    <property type="match status" value="1"/>
</dbReference>
<dbReference type="CDD" id="cd00130">
    <property type="entry name" value="PAS"/>
    <property type="match status" value="1"/>
</dbReference>
<dbReference type="EMBL" id="CP024608">
    <property type="protein sequence ID" value="ATQ77795.1"/>
    <property type="molecule type" value="Genomic_DNA"/>
</dbReference>
<dbReference type="Proteomes" id="UP000229897">
    <property type="component" value="Chromosome"/>
</dbReference>
<feature type="domain" description="Histidine kinase" evidence="9">
    <location>
        <begin position="429"/>
        <end position="647"/>
    </location>
</feature>
<reference evidence="13" key="1">
    <citation type="submission" date="2017-10" db="EMBL/GenBank/DDBJ databases">
        <title>Massilia psychrophilum sp. nov., a novel purple-pigmented bacterium isolated from Tianshan glacier, Xinjiang Municipality, China.</title>
        <authorList>
            <person name="Wang H."/>
        </authorList>
    </citation>
    <scope>NUCLEOTIDE SEQUENCE [LARGE SCALE GENOMIC DNA]</scope>
    <source>
        <strain evidence="13">B2</strain>
    </source>
</reference>
<dbReference type="Gene3D" id="3.40.50.2300">
    <property type="match status" value="1"/>
</dbReference>
<dbReference type="PANTHER" id="PTHR43547:SF2">
    <property type="entry name" value="HYBRID SIGNAL TRANSDUCTION HISTIDINE KINASE C"/>
    <property type="match status" value="1"/>
</dbReference>
<name>A0A2D2DS39_9BURK</name>
<dbReference type="InterPro" id="IPR036890">
    <property type="entry name" value="HATPase_C_sf"/>
</dbReference>
<comment type="catalytic activity">
    <reaction evidence="1">
        <text>ATP + protein L-histidine = ADP + protein N-phospho-L-histidine.</text>
        <dbReference type="EC" id="2.7.13.3"/>
    </reaction>
</comment>
<dbReference type="SMART" id="SM00091">
    <property type="entry name" value="PAS"/>
    <property type="match status" value="1"/>
</dbReference>
<dbReference type="SMART" id="SM00387">
    <property type="entry name" value="HATPase_c"/>
    <property type="match status" value="1"/>
</dbReference>
<evidence type="ECO:0000313" key="13">
    <source>
        <dbReference type="EMBL" id="ATQ77795.1"/>
    </source>
</evidence>
<dbReference type="PANTHER" id="PTHR43547">
    <property type="entry name" value="TWO-COMPONENT HISTIDINE KINASE"/>
    <property type="match status" value="1"/>
</dbReference>
<dbReference type="KEGG" id="mass:CR152_27315"/>
<organism evidence="13 14">
    <name type="scientific">Massilia violaceinigra</name>
    <dbReference type="NCBI Taxonomy" id="2045208"/>
    <lineage>
        <taxon>Bacteria</taxon>
        <taxon>Pseudomonadati</taxon>
        <taxon>Pseudomonadota</taxon>
        <taxon>Betaproteobacteria</taxon>
        <taxon>Burkholderiales</taxon>
        <taxon>Oxalobacteraceae</taxon>
        <taxon>Telluria group</taxon>
        <taxon>Massilia</taxon>
    </lineage>
</organism>
<evidence type="ECO:0000256" key="8">
    <source>
        <dbReference type="SAM" id="MobiDB-lite"/>
    </source>
</evidence>
<sequence>MISWVGGAGSLAMPERGSPVMRKPAQPARLASKSRAGSVLRRDLCVFMVLIKINIVQFRVSERTRPGLAAHQTPAASIFLQQWRQEKPFSGKLMVKCDRCHLRTKRTMSQALPPPDPSTSSAADELRSSEARYRSLVQASSTIMWLASAAGRLEGAQPSWTVYTGQSSDQLGGWGWLDAIHPDDRARTAAAWRAALDASSMYQIEHRLRRADGQYRYMNARAVPIFDAAGAITEWVGIHIDIDERKRVEERLRLLDAMSQATRNADDPKTIMEVTTRLLGQHLSVTRCPYADVEGDNDRFTIRHDWTAPGAMSTVGVYSLDLFGARAASDMREGRTLRICDVDRELDEAGGGAMFNAIACRAIICCPLVKEGKLVAMMAVHQDRPRQWTDAEVALVEQTVERSWAHIERVRATEALREADRRKTEFLAILAHELRNPLAPIRNGLQVMRMAEHDQATVARVRDMMERQVTQMVTLVNDLLDIARITRGNLELKPVRVELRELIASAVETSMPLIDANRHTLTVDVAPESLMLDADPTRIAQVIGNVLNNAAKYTPAGGRITLAAWRDGAQAVLSVRDTGIGIPPEAALTVFEMFSQVGASLDRAQGGLGIGLSLARRLVELHGGTIDLVRDETVSGSRFDIRLPLAPEVAAQAPGDGLIADTRSSGLRVLVVDDNLDAADMLSELMDIIGHTSRVANDGPRALALAEQFRPEVIFLDIGMPGMNGYEVARALRTMAHLEPLVLVALTGWGDDNDRARSKEAGFDHHLIKPANLEAVERLLADLVASRKG</sequence>
<evidence type="ECO:0000256" key="7">
    <source>
        <dbReference type="PROSITE-ProRule" id="PRU00169"/>
    </source>
</evidence>
<dbReference type="InterPro" id="IPR001789">
    <property type="entry name" value="Sig_transdc_resp-reg_receiver"/>
</dbReference>
<dbReference type="SUPFAM" id="SSF52172">
    <property type="entry name" value="CheY-like"/>
    <property type="match status" value="1"/>
</dbReference>
<gene>
    <name evidence="13" type="ORF">CR152_27315</name>
</gene>
<dbReference type="InterPro" id="IPR035965">
    <property type="entry name" value="PAS-like_dom_sf"/>
</dbReference>
<dbReference type="CDD" id="cd00082">
    <property type="entry name" value="HisKA"/>
    <property type="match status" value="1"/>
</dbReference>
<accession>A0A2D2DS39</accession>
<dbReference type="InterPro" id="IPR005467">
    <property type="entry name" value="His_kinase_dom"/>
</dbReference>
<dbReference type="SMART" id="SM00086">
    <property type="entry name" value="PAC"/>
    <property type="match status" value="1"/>
</dbReference>
<dbReference type="Pfam" id="PF08447">
    <property type="entry name" value="PAS_3"/>
    <property type="match status" value="1"/>
</dbReference>
<dbReference type="InterPro" id="IPR036097">
    <property type="entry name" value="HisK_dim/P_sf"/>
</dbReference>
<dbReference type="InterPro" id="IPR004358">
    <property type="entry name" value="Sig_transdc_His_kin-like_C"/>
</dbReference>
<evidence type="ECO:0000256" key="3">
    <source>
        <dbReference type="ARBA" id="ARBA00012438"/>
    </source>
</evidence>
<feature type="region of interest" description="Disordered" evidence="8">
    <location>
        <begin position="106"/>
        <end position="125"/>
    </location>
</feature>
<dbReference type="GO" id="GO:0005886">
    <property type="term" value="C:plasma membrane"/>
    <property type="evidence" value="ECO:0007669"/>
    <property type="project" value="UniProtKB-SubCell"/>
</dbReference>
<evidence type="ECO:0000256" key="2">
    <source>
        <dbReference type="ARBA" id="ARBA00004429"/>
    </source>
</evidence>
<feature type="modified residue" description="4-aspartylphosphate" evidence="7">
    <location>
        <position position="717"/>
    </location>
</feature>
<dbReference type="InterPro" id="IPR000700">
    <property type="entry name" value="PAS-assoc_C"/>
</dbReference>
<dbReference type="InterPro" id="IPR011006">
    <property type="entry name" value="CheY-like_superfamily"/>
</dbReference>
<feature type="domain" description="Response regulatory" evidence="10">
    <location>
        <begin position="668"/>
        <end position="784"/>
    </location>
</feature>
<proteinExistence type="predicted"/>
<dbReference type="SUPFAM" id="SSF47384">
    <property type="entry name" value="Homodimeric domain of signal transducing histidine kinase"/>
    <property type="match status" value="1"/>
</dbReference>
<dbReference type="InterPro" id="IPR003594">
    <property type="entry name" value="HATPase_dom"/>
</dbReference>
<evidence type="ECO:0000256" key="6">
    <source>
        <dbReference type="ARBA" id="ARBA00022777"/>
    </source>
</evidence>
<protein>
    <recommendedName>
        <fullName evidence="3">histidine kinase</fullName>
        <ecNumber evidence="3">2.7.13.3</ecNumber>
    </recommendedName>
</protein>
<evidence type="ECO:0000259" key="9">
    <source>
        <dbReference type="PROSITE" id="PS50109"/>
    </source>
</evidence>
<evidence type="ECO:0000259" key="10">
    <source>
        <dbReference type="PROSITE" id="PS50110"/>
    </source>
</evidence>
<dbReference type="InterPro" id="IPR003018">
    <property type="entry name" value="GAF"/>
</dbReference>
<keyword evidence="4 7" id="KW-0597">Phosphoprotein</keyword>
<evidence type="ECO:0000259" key="11">
    <source>
        <dbReference type="PROSITE" id="PS50112"/>
    </source>
</evidence>
<dbReference type="NCBIfam" id="TIGR00229">
    <property type="entry name" value="sensory_box"/>
    <property type="match status" value="1"/>
</dbReference>
<dbReference type="AlphaFoldDB" id="A0A2D2DS39"/>
<feature type="domain" description="PAC" evidence="12">
    <location>
        <begin position="202"/>
        <end position="254"/>
    </location>
</feature>
<dbReference type="InterPro" id="IPR029016">
    <property type="entry name" value="GAF-like_dom_sf"/>
</dbReference>
<dbReference type="SUPFAM" id="SSF55785">
    <property type="entry name" value="PYP-like sensor domain (PAS domain)"/>
    <property type="match status" value="1"/>
</dbReference>
<dbReference type="Gene3D" id="3.30.565.10">
    <property type="entry name" value="Histidine kinase-like ATPase, C-terminal domain"/>
    <property type="match status" value="1"/>
</dbReference>
<dbReference type="PROSITE" id="PS50112">
    <property type="entry name" value="PAS"/>
    <property type="match status" value="1"/>
</dbReference>
<dbReference type="Pfam" id="PF01590">
    <property type="entry name" value="GAF"/>
    <property type="match status" value="1"/>
</dbReference>
<feature type="domain" description="PAS" evidence="11">
    <location>
        <begin position="129"/>
        <end position="199"/>
    </location>
</feature>
<dbReference type="Gene3D" id="1.10.287.130">
    <property type="match status" value="1"/>
</dbReference>
<dbReference type="SUPFAM" id="SSF55874">
    <property type="entry name" value="ATPase domain of HSP90 chaperone/DNA topoisomerase II/histidine kinase"/>
    <property type="match status" value="1"/>
</dbReference>
<dbReference type="InterPro" id="IPR013655">
    <property type="entry name" value="PAS_fold_3"/>
</dbReference>
<dbReference type="PROSITE" id="PS50113">
    <property type="entry name" value="PAC"/>
    <property type="match status" value="1"/>
</dbReference>